<dbReference type="FunFam" id="3.30.420.40:FF:000012">
    <property type="entry name" value="tRNA N6-adenosine threonylcarbamoyltransferase"/>
    <property type="match status" value="1"/>
</dbReference>
<evidence type="ECO:0000313" key="10">
    <source>
        <dbReference type="Proteomes" id="UP000245609"/>
    </source>
</evidence>
<name>A0A2T9ZBH9_9FUNG</name>
<dbReference type="InterPro" id="IPR017860">
    <property type="entry name" value="Peptidase_M22_CS"/>
</dbReference>
<comment type="subunit">
    <text evidence="7">Homodimer.</text>
</comment>
<dbReference type="Gene3D" id="3.30.420.40">
    <property type="match status" value="2"/>
</dbReference>
<dbReference type="Pfam" id="PF00814">
    <property type="entry name" value="TsaD"/>
    <property type="match status" value="1"/>
</dbReference>
<comment type="cofactor">
    <cofactor evidence="7">
        <name>a divalent metal cation</name>
        <dbReference type="ChEBI" id="CHEBI:60240"/>
    </cofactor>
    <text evidence="7">Binds 1 divalent metal cation per subunit.</text>
</comment>
<evidence type="ECO:0000256" key="4">
    <source>
        <dbReference type="ARBA" id="ARBA00022723"/>
    </source>
</evidence>
<dbReference type="NCBIfam" id="TIGR00329">
    <property type="entry name" value="gcp_kae1"/>
    <property type="match status" value="1"/>
</dbReference>
<proteinExistence type="inferred from homology"/>
<evidence type="ECO:0000256" key="3">
    <source>
        <dbReference type="ARBA" id="ARBA00022694"/>
    </source>
</evidence>
<feature type="domain" description="Gcp-like" evidence="8">
    <location>
        <begin position="58"/>
        <end position="359"/>
    </location>
</feature>
<keyword evidence="3 7" id="KW-0819">tRNA processing</keyword>
<keyword evidence="4 7" id="KW-0479">Metal-binding</keyword>
<dbReference type="InterPro" id="IPR022450">
    <property type="entry name" value="TsaD"/>
</dbReference>
<comment type="subcellular location">
    <subcellularLocation>
        <location evidence="7">Mitochondrion</location>
    </subcellularLocation>
</comment>
<dbReference type="HAMAP" id="MF_01445">
    <property type="entry name" value="TsaD"/>
    <property type="match status" value="1"/>
</dbReference>
<keyword evidence="2 7" id="KW-0808">Transferase</keyword>
<dbReference type="OrthoDB" id="10259622at2759"/>
<dbReference type="SUPFAM" id="SSF53067">
    <property type="entry name" value="Actin-like ATPase domain"/>
    <property type="match status" value="1"/>
</dbReference>
<dbReference type="AlphaFoldDB" id="A0A2T9ZBH9"/>
<dbReference type="InterPro" id="IPR000905">
    <property type="entry name" value="Gcp-like_dom"/>
</dbReference>
<dbReference type="EC" id="2.3.1.234" evidence="1"/>
<comment type="caution">
    <text evidence="9">The sequence shown here is derived from an EMBL/GenBank/DDBJ whole genome shotgun (WGS) entry which is preliminary data.</text>
</comment>
<dbReference type="GO" id="GO:0046872">
    <property type="term" value="F:metal ion binding"/>
    <property type="evidence" value="ECO:0007669"/>
    <property type="project" value="UniProtKB-KW"/>
</dbReference>
<evidence type="ECO:0000256" key="1">
    <source>
        <dbReference type="ARBA" id="ARBA00012156"/>
    </source>
</evidence>
<comment type="catalytic activity">
    <reaction evidence="6 7">
        <text>L-threonylcarbamoyladenylate + adenosine(37) in tRNA = N(6)-L-threonylcarbamoyladenosine(37) in tRNA + AMP + H(+)</text>
        <dbReference type="Rhea" id="RHEA:37059"/>
        <dbReference type="Rhea" id="RHEA-COMP:10162"/>
        <dbReference type="Rhea" id="RHEA-COMP:10163"/>
        <dbReference type="ChEBI" id="CHEBI:15378"/>
        <dbReference type="ChEBI" id="CHEBI:73682"/>
        <dbReference type="ChEBI" id="CHEBI:74411"/>
        <dbReference type="ChEBI" id="CHEBI:74418"/>
        <dbReference type="ChEBI" id="CHEBI:456215"/>
        <dbReference type="EC" id="2.3.1.234"/>
    </reaction>
</comment>
<organism evidence="9 10">
    <name type="scientific">Smittium megazygosporum</name>
    <dbReference type="NCBI Taxonomy" id="133381"/>
    <lineage>
        <taxon>Eukaryota</taxon>
        <taxon>Fungi</taxon>
        <taxon>Fungi incertae sedis</taxon>
        <taxon>Zoopagomycota</taxon>
        <taxon>Kickxellomycotina</taxon>
        <taxon>Harpellomycetes</taxon>
        <taxon>Harpellales</taxon>
        <taxon>Legeriomycetaceae</taxon>
        <taxon>Smittium</taxon>
    </lineage>
</organism>
<dbReference type="STRING" id="133381.A0A2T9ZBH9"/>
<sequence length="390" mass="42414">MFSRNLLQRFGICNKSKEFIKIKSRFYWISVTGKELRILGIESSCDDSAAAVVTSSGNILSHVVKSQNSIHAEYGGIVPIVATEHHTSNMPFVIKEALAKSGTSITDLDAIAVTRGPGLPSSLAVGLNAAKTLAAVHDKPLIGVHHMEAHALVARLGNPSVAEFPFLCLLISGGHTMLVVVNDINSHTILGTTLDESIGNCFDKVSRHLLIPKSDSKIPFGECLEITAKSGNPARFDLPVPLSKSDSANSLDYSFTGLKSFITRYIDEKKLDVSNPVDVADMAASFQYTATKHLISKVKKGYKKVVSSGIPVKSFVVSGGAARNNYIRDQLELFCRENNLKLALPPHFLCSDNGVMIAWAGIERFNRGLFDDYGISIKQRWPLDQLGKSE</sequence>
<accession>A0A2T9ZBH9</accession>
<keyword evidence="10" id="KW-1185">Reference proteome</keyword>
<dbReference type="PANTHER" id="PTHR11735:SF6">
    <property type="entry name" value="TRNA N6-ADENOSINE THREONYLCARBAMOYLTRANSFERASE, MITOCHONDRIAL"/>
    <property type="match status" value="1"/>
</dbReference>
<dbReference type="GO" id="GO:0061711">
    <property type="term" value="F:tRNA N(6)-L-threonylcarbamoyladenine synthase activity"/>
    <property type="evidence" value="ECO:0007669"/>
    <property type="project" value="UniProtKB-EC"/>
</dbReference>
<dbReference type="InterPro" id="IPR017861">
    <property type="entry name" value="KAE1/TsaD"/>
</dbReference>
<dbReference type="InterPro" id="IPR043129">
    <property type="entry name" value="ATPase_NBD"/>
</dbReference>
<dbReference type="PROSITE" id="PS01016">
    <property type="entry name" value="GLYCOPROTEASE"/>
    <property type="match status" value="1"/>
</dbReference>
<comment type="function">
    <text evidence="7">Required for the formation of a threonylcarbamoyl group on adenosine at position 37 (t(6)A37) in mitochondrial tRNAs that read codons beginning with adenine. Probably involved in the transfer of the threonylcarbamoyl moiety of threonylcarbamoyl-AMP (TC-AMP) to the N6 group of A37. Involved in mitochondrial genome maintenance.</text>
</comment>
<dbReference type="CDD" id="cd24134">
    <property type="entry name" value="ASKHA_NBD_OSGEPL1_QRI7_euk"/>
    <property type="match status" value="1"/>
</dbReference>
<evidence type="ECO:0000259" key="8">
    <source>
        <dbReference type="Pfam" id="PF00814"/>
    </source>
</evidence>
<dbReference type="GO" id="GO:0005739">
    <property type="term" value="C:mitochondrion"/>
    <property type="evidence" value="ECO:0007669"/>
    <property type="project" value="UniProtKB-SubCell"/>
</dbReference>
<keyword evidence="7" id="KW-0496">Mitochondrion</keyword>
<dbReference type="NCBIfam" id="TIGR03723">
    <property type="entry name" value="T6A_TsaD_YgjD"/>
    <property type="match status" value="1"/>
</dbReference>
<evidence type="ECO:0000256" key="5">
    <source>
        <dbReference type="ARBA" id="ARBA00023315"/>
    </source>
</evidence>
<evidence type="ECO:0000256" key="7">
    <source>
        <dbReference type="HAMAP-Rule" id="MF_03179"/>
    </source>
</evidence>
<evidence type="ECO:0000256" key="6">
    <source>
        <dbReference type="ARBA" id="ARBA00048117"/>
    </source>
</evidence>
<protein>
    <recommendedName>
        <fullName evidence="1">N(6)-L-threonylcarbamoyladenine synthase</fullName>
        <ecNumber evidence="1">2.3.1.234</ecNumber>
    </recommendedName>
</protein>
<dbReference type="PANTHER" id="PTHR11735">
    <property type="entry name" value="TRNA N6-ADENOSINE THREONYLCARBAMOYLTRANSFERASE"/>
    <property type="match status" value="1"/>
</dbReference>
<dbReference type="EMBL" id="MBFS01000696">
    <property type="protein sequence ID" value="PVV01934.1"/>
    <property type="molecule type" value="Genomic_DNA"/>
</dbReference>
<gene>
    <name evidence="9" type="ORF">BB560_003628</name>
</gene>
<comment type="similarity">
    <text evidence="7">Belongs to the KAE1 / TsaD family.</text>
</comment>
<evidence type="ECO:0000313" key="9">
    <source>
        <dbReference type="EMBL" id="PVV01934.1"/>
    </source>
</evidence>
<dbReference type="Proteomes" id="UP000245609">
    <property type="component" value="Unassembled WGS sequence"/>
</dbReference>
<evidence type="ECO:0000256" key="2">
    <source>
        <dbReference type="ARBA" id="ARBA00022679"/>
    </source>
</evidence>
<reference evidence="9 10" key="1">
    <citation type="journal article" date="2018" name="MBio">
        <title>Comparative Genomics Reveals the Core Gene Toolbox for the Fungus-Insect Symbiosis.</title>
        <authorList>
            <person name="Wang Y."/>
            <person name="Stata M."/>
            <person name="Wang W."/>
            <person name="Stajich J.E."/>
            <person name="White M.M."/>
            <person name="Moncalvo J.M."/>
        </authorList>
    </citation>
    <scope>NUCLEOTIDE SEQUENCE [LARGE SCALE GENOMIC DNA]</scope>
    <source>
        <strain evidence="9 10">SC-DP-2</strain>
    </source>
</reference>
<dbReference type="PRINTS" id="PR00789">
    <property type="entry name" value="OSIALOPTASE"/>
</dbReference>
<keyword evidence="5 7" id="KW-0012">Acyltransferase</keyword>
<dbReference type="GO" id="GO:0072670">
    <property type="term" value="P:mitochondrial tRNA threonylcarbamoyladenosine modification"/>
    <property type="evidence" value="ECO:0007669"/>
    <property type="project" value="TreeGrafter"/>
</dbReference>